<dbReference type="EMBL" id="JACAZH010000014">
    <property type="protein sequence ID" value="KAF7350623.1"/>
    <property type="molecule type" value="Genomic_DNA"/>
</dbReference>
<accession>A0A8H7CX54</accession>
<feature type="region of interest" description="Disordered" evidence="1">
    <location>
        <begin position="33"/>
        <end position="55"/>
    </location>
</feature>
<evidence type="ECO:0000313" key="2">
    <source>
        <dbReference type="EMBL" id="KAF7350623.1"/>
    </source>
</evidence>
<evidence type="ECO:0000256" key="1">
    <source>
        <dbReference type="SAM" id="MobiDB-lite"/>
    </source>
</evidence>
<gene>
    <name evidence="2" type="ORF">MSAN_01622500</name>
</gene>
<dbReference type="Proteomes" id="UP000623467">
    <property type="component" value="Unassembled WGS sequence"/>
</dbReference>
<organism evidence="2 3">
    <name type="scientific">Mycena sanguinolenta</name>
    <dbReference type="NCBI Taxonomy" id="230812"/>
    <lineage>
        <taxon>Eukaryota</taxon>
        <taxon>Fungi</taxon>
        <taxon>Dikarya</taxon>
        <taxon>Basidiomycota</taxon>
        <taxon>Agaricomycotina</taxon>
        <taxon>Agaricomycetes</taxon>
        <taxon>Agaricomycetidae</taxon>
        <taxon>Agaricales</taxon>
        <taxon>Marasmiineae</taxon>
        <taxon>Mycenaceae</taxon>
        <taxon>Mycena</taxon>
    </lineage>
</organism>
<protein>
    <submittedName>
        <fullName evidence="2">Uncharacterized protein</fullName>
    </submittedName>
</protein>
<dbReference type="OrthoDB" id="432970at2759"/>
<keyword evidence="3" id="KW-1185">Reference proteome</keyword>
<name>A0A8H7CX54_9AGAR</name>
<reference evidence="2" key="1">
    <citation type="submission" date="2020-05" db="EMBL/GenBank/DDBJ databases">
        <title>Mycena genomes resolve the evolution of fungal bioluminescence.</title>
        <authorList>
            <person name="Tsai I.J."/>
        </authorList>
    </citation>
    <scope>NUCLEOTIDE SEQUENCE</scope>
    <source>
        <strain evidence="2">160909Yilan</strain>
    </source>
</reference>
<comment type="caution">
    <text evidence="2">The sequence shown here is derived from an EMBL/GenBank/DDBJ whole genome shotgun (WGS) entry which is preliminary data.</text>
</comment>
<evidence type="ECO:0000313" key="3">
    <source>
        <dbReference type="Proteomes" id="UP000623467"/>
    </source>
</evidence>
<sequence>MEPSRDLDAYGKALAMGDLAQVKADFARRVARHSARISDAPSGESSTNKAAPQLTPEAAAAQELYTLTWGPTRVPIFNLLGLMRIIYPPLAQRTTSPSHGS</sequence>
<proteinExistence type="predicted"/>
<dbReference type="AlphaFoldDB" id="A0A8H7CX54"/>